<dbReference type="OrthoDB" id="5427984at2759"/>
<feature type="non-terminal residue" evidence="1">
    <location>
        <position position="456"/>
    </location>
</feature>
<evidence type="ECO:0000313" key="1">
    <source>
        <dbReference type="EMBL" id="KAH0209644.1"/>
    </source>
</evidence>
<dbReference type="AlphaFoldDB" id="A0A9P8K300"/>
<dbReference type="Proteomes" id="UP000767238">
    <property type="component" value="Unassembled WGS sequence"/>
</dbReference>
<evidence type="ECO:0000313" key="2">
    <source>
        <dbReference type="Proteomes" id="UP000767238"/>
    </source>
</evidence>
<proteinExistence type="predicted"/>
<gene>
    <name evidence="1" type="ORF">KCV03_g10279</name>
</gene>
<organism evidence="1 2">
    <name type="scientific">Aureobasidium melanogenum</name>
    <name type="common">Aureobasidium pullulans var. melanogenum</name>
    <dbReference type="NCBI Taxonomy" id="46634"/>
    <lineage>
        <taxon>Eukaryota</taxon>
        <taxon>Fungi</taxon>
        <taxon>Dikarya</taxon>
        <taxon>Ascomycota</taxon>
        <taxon>Pezizomycotina</taxon>
        <taxon>Dothideomycetes</taxon>
        <taxon>Dothideomycetidae</taxon>
        <taxon>Dothideales</taxon>
        <taxon>Saccotheciaceae</taxon>
        <taxon>Aureobasidium</taxon>
    </lineage>
</organism>
<reference evidence="1" key="1">
    <citation type="journal article" date="2021" name="J Fungi (Basel)">
        <title>Virulence traits and population genomics of the black yeast Aureobasidium melanogenum.</title>
        <authorList>
            <person name="Cernosa A."/>
            <person name="Sun X."/>
            <person name="Gostincar C."/>
            <person name="Fang C."/>
            <person name="Gunde-Cimerman N."/>
            <person name="Song Z."/>
        </authorList>
    </citation>
    <scope>NUCLEOTIDE SEQUENCE</scope>
    <source>
        <strain evidence="1">EXF-8016</strain>
    </source>
</reference>
<comment type="caution">
    <text evidence="1">The sequence shown here is derived from an EMBL/GenBank/DDBJ whole genome shotgun (WGS) entry which is preliminary data.</text>
</comment>
<dbReference type="EMBL" id="JAHFYH010000226">
    <property type="protein sequence ID" value="KAH0209644.1"/>
    <property type="molecule type" value="Genomic_DNA"/>
</dbReference>
<accession>A0A9P8K300</accession>
<name>A0A9P8K300_AURME</name>
<sequence length="456" mass="51743">MDPTEHRTISVLSRTVSEQEKLLTKQDKLLYWRKQAVQLIERLFHERDAISPRPLPIISIKKYLLPHLEAMVRRYPPMGWPKDAPDACIRLLCAGSFYKDIAWKERMLEEAGNLASGEVLKTSTFLFLALRKAKVYRLKGELKACNIALEEGLDLLSSMGTTSPYERAQYGLITINKAESLVHRDDHKSAIETLQIFQAGTSAPSSFETMIQSRMWIMEGRICRYVGEFGRCEEKLLQALSVIGEADTHSRLRLEALQELADLYVDTKPEAVESFISKWPQHTSPRLQIARAESLLELGELDLAEQKFKTLGESLQGSTKHFCLLRVNVGLARISHQKCWDDPAPSLKESALKTWSKALAILTEKFSADGQGRTTAIVLLSSCDVASMQGEWDAAKNAMNQVHYTQKHINTLPDLHQRHASQYWVPGLGSKFYDRVRYNLKAQAWDLEISERTTSP</sequence>
<reference evidence="1" key="2">
    <citation type="submission" date="2021-08" db="EMBL/GenBank/DDBJ databases">
        <authorList>
            <person name="Gostincar C."/>
            <person name="Sun X."/>
            <person name="Song Z."/>
            <person name="Gunde-Cimerman N."/>
        </authorList>
    </citation>
    <scope>NUCLEOTIDE SEQUENCE</scope>
    <source>
        <strain evidence="1">EXF-8016</strain>
    </source>
</reference>
<dbReference type="Gene3D" id="1.25.40.10">
    <property type="entry name" value="Tetratricopeptide repeat domain"/>
    <property type="match status" value="1"/>
</dbReference>
<dbReference type="InterPro" id="IPR011990">
    <property type="entry name" value="TPR-like_helical_dom_sf"/>
</dbReference>
<protein>
    <submittedName>
        <fullName evidence="1">Uncharacterized protein</fullName>
    </submittedName>
</protein>